<proteinExistence type="predicted"/>
<gene>
    <name evidence="1" type="ORF">BO72DRAFT_270226</name>
</gene>
<accession>A0A8G1RHM2</accession>
<sequence>MTALRWRSCLGHSRHYLGIKYSSLRLSTSQSDLYACQDRGVDALTCQPLIPASRGCSNHCRISGSRAPNPRRSALREPCSPSWMTIQHSVAGEEISHSSTHPISPSCILCASPSLQRQPFFSLRAYSVSSPQLNPPTPSSILHHHHHPRAFPYIKPSSLDGSRCSLFSISSTVPFLFSNRGFTTTT</sequence>
<evidence type="ECO:0000313" key="2">
    <source>
        <dbReference type="Proteomes" id="UP000249789"/>
    </source>
</evidence>
<organism evidence="1 2">
    <name type="scientific">Aspergillus fijiensis CBS 313.89</name>
    <dbReference type="NCBI Taxonomy" id="1448319"/>
    <lineage>
        <taxon>Eukaryota</taxon>
        <taxon>Fungi</taxon>
        <taxon>Dikarya</taxon>
        <taxon>Ascomycota</taxon>
        <taxon>Pezizomycotina</taxon>
        <taxon>Eurotiomycetes</taxon>
        <taxon>Eurotiomycetidae</taxon>
        <taxon>Eurotiales</taxon>
        <taxon>Aspergillaceae</taxon>
        <taxon>Aspergillus</taxon>
    </lineage>
</organism>
<evidence type="ECO:0000313" key="1">
    <source>
        <dbReference type="EMBL" id="RAK72567.1"/>
    </source>
</evidence>
<reference evidence="1 2" key="1">
    <citation type="submission" date="2018-02" db="EMBL/GenBank/DDBJ databases">
        <title>The genomes of Aspergillus section Nigri reveals drivers in fungal speciation.</title>
        <authorList>
            <consortium name="DOE Joint Genome Institute"/>
            <person name="Vesth T.C."/>
            <person name="Nybo J."/>
            <person name="Theobald S."/>
            <person name="Brandl J."/>
            <person name="Frisvad J.C."/>
            <person name="Nielsen K.F."/>
            <person name="Lyhne E.K."/>
            <person name="Kogle M.E."/>
            <person name="Kuo A."/>
            <person name="Riley R."/>
            <person name="Clum A."/>
            <person name="Nolan M."/>
            <person name="Lipzen A."/>
            <person name="Salamov A."/>
            <person name="Henrissat B."/>
            <person name="Wiebenga A."/>
            <person name="De vries R.P."/>
            <person name="Grigoriev I.V."/>
            <person name="Mortensen U.H."/>
            <person name="Andersen M.R."/>
            <person name="Baker S.E."/>
        </authorList>
    </citation>
    <scope>NUCLEOTIDE SEQUENCE [LARGE SCALE GENOMIC DNA]</scope>
    <source>
        <strain evidence="1 2">CBS 313.89</strain>
    </source>
</reference>
<dbReference type="AlphaFoldDB" id="A0A8G1RHM2"/>
<dbReference type="Proteomes" id="UP000249789">
    <property type="component" value="Unassembled WGS sequence"/>
</dbReference>
<name>A0A8G1RHM2_9EURO</name>
<dbReference type="RefSeq" id="XP_040796579.1">
    <property type="nucleotide sequence ID" value="XM_040940195.1"/>
</dbReference>
<keyword evidence="2" id="KW-1185">Reference proteome</keyword>
<dbReference type="VEuPathDB" id="FungiDB:BO72DRAFT_270226"/>
<dbReference type="GeneID" id="63857528"/>
<dbReference type="OrthoDB" id="10512907at2759"/>
<dbReference type="EMBL" id="KZ824693">
    <property type="protein sequence ID" value="RAK72567.1"/>
    <property type="molecule type" value="Genomic_DNA"/>
</dbReference>
<protein>
    <submittedName>
        <fullName evidence="1">Uncharacterized protein</fullName>
    </submittedName>
</protein>